<comment type="similarity">
    <text evidence="2">Belongs to the EMC3 family.</text>
</comment>
<keyword evidence="5 7" id="KW-1133">Transmembrane helix</keyword>
<dbReference type="EMBL" id="JASFZW010000013">
    <property type="protein sequence ID" value="KAK2075858.1"/>
    <property type="molecule type" value="Genomic_DNA"/>
</dbReference>
<dbReference type="InterPro" id="IPR002809">
    <property type="entry name" value="EMC3/TMCO1"/>
</dbReference>
<dbReference type="GO" id="GO:0072546">
    <property type="term" value="C:EMC complex"/>
    <property type="evidence" value="ECO:0007669"/>
    <property type="project" value="TreeGrafter"/>
</dbReference>
<gene>
    <name evidence="8" type="ORF">QBZ16_001599</name>
</gene>
<dbReference type="AlphaFoldDB" id="A0AAD9MK76"/>
<keyword evidence="6 7" id="KW-0472">Membrane</keyword>
<evidence type="ECO:0000256" key="1">
    <source>
        <dbReference type="ARBA" id="ARBA00004141"/>
    </source>
</evidence>
<dbReference type="InterPro" id="IPR008568">
    <property type="entry name" value="EMC3"/>
</dbReference>
<dbReference type="PANTHER" id="PTHR13116">
    <property type="entry name" value="ER MEMBRANE PROTEIN COMPLEX SUBUNIT 3"/>
    <property type="match status" value="1"/>
</dbReference>
<evidence type="ECO:0000313" key="9">
    <source>
        <dbReference type="Proteomes" id="UP001255856"/>
    </source>
</evidence>
<dbReference type="PANTHER" id="PTHR13116:SF5">
    <property type="entry name" value="ER MEMBRANE PROTEIN COMPLEX SUBUNIT 3"/>
    <property type="match status" value="1"/>
</dbReference>
<reference evidence="8" key="1">
    <citation type="submission" date="2021-01" db="EMBL/GenBank/DDBJ databases">
        <authorList>
            <person name="Eckstrom K.M.E."/>
        </authorList>
    </citation>
    <scope>NUCLEOTIDE SEQUENCE</scope>
    <source>
        <strain evidence="8">UVCC 0001</strain>
    </source>
</reference>
<feature type="transmembrane region" description="Helical" evidence="7">
    <location>
        <begin position="129"/>
        <end position="152"/>
    </location>
</feature>
<protein>
    <recommendedName>
        <fullName evidence="3">ER membrane protein complex subunit 3</fullName>
    </recommendedName>
</protein>
<evidence type="ECO:0000256" key="7">
    <source>
        <dbReference type="SAM" id="Phobius"/>
    </source>
</evidence>
<evidence type="ECO:0000256" key="4">
    <source>
        <dbReference type="ARBA" id="ARBA00022692"/>
    </source>
</evidence>
<evidence type="ECO:0000313" key="8">
    <source>
        <dbReference type="EMBL" id="KAK2075858.1"/>
    </source>
</evidence>
<dbReference type="SMART" id="SM01415">
    <property type="entry name" value="DUF106"/>
    <property type="match status" value="1"/>
</dbReference>
<keyword evidence="4 7" id="KW-0812">Transmembrane</keyword>
<evidence type="ECO:0000256" key="6">
    <source>
        <dbReference type="ARBA" id="ARBA00023136"/>
    </source>
</evidence>
<keyword evidence="9" id="KW-1185">Reference proteome</keyword>
<comment type="caution">
    <text evidence="8">The sequence shown here is derived from an EMBL/GenBank/DDBJ whole genome shotgun (WGS) entry which is preliminary data.</text>
</comment>
<evidence type="ECO:0000256" key="3">
    <source>
        <dbReference type="ARBA" id="ARBA00020822"/>
    </source>
</evidence>
<dbReference type="Pfam" id="PF01956">
    <property type="entry name" value="EMC3_TMCO1"/>
    <property type="match status" value="1"/>
</dbReference>
<organism evidence="8 9">
    <name type="scientific">Prototheca wickerhamii</name>
    <dbReference type="NCBI Taxonomy" id="3111"/>
    <lineage>
        <taxon>Eukaryota</taxon>
        <taxon>Viridiplantae</taxon>
        <taxon>Chlorophyta</taxon>
        <taxon>core chlorophytes</taxon>
        <taxon>Trebouxiophyceae</taxon>
        <taxon>Chlorellales</taxon>
        <taxon>Chlorellaceae</taxon>
        <taxon>Prototheca</taxon>
    </lineage>
</organism>
<accession>A0AAD9MK76</accession>
<comment type="subcellular location">
    <subcellularLocation>
        <location evidence="1">Membrane</location>
        <topology evidence="1">Multi-pass membrane protein</topology>
    </subcellularLocation>
</comment>
<feature type="transmembrane region" description="Helical" evidence="7">
    <location>
        <begin position="87"/>
        <end position="109"/>
    </location>
</feature>
<evidence type="ECO:0000256" key="5">
    <source>
        <dbReference type="ARBA" id="ARBA00022989"/>
    </source>
</evidence>
<proteinExistence type="inferred from homology"/>
<sequence>MAAPKPKEAPKPEETQQKSVLGRAALVRNGHAFITEAGFAQRKAYLVGKDGVLEQKLEPKNLNDMMGNPDMMQGMLKQQMGGLVPQMGMGAFVNFFFSGFILGKVPFPLSPKFRPMLQRGIDLAALDPTYFTSLSFYIMALFGLGGVFRLVFAEDAINDAAQMAAMQMGPFGAGGAPTFDPAKAYETEKQAMLVAEYRSRLDGTEQRSLELLKSKKLLG</sequence>
<evidence type="ECO:0000256" key="2">
    <source>
        <dbReference type="ARBA" id="ARBA00005376"/>
    </source>
</evidence>
<dbReference type="Proteomes" id="UP001255856">
    <property type="component" value="Unassembled WGS sequence"/>
</dbReference>
<name>A0AAD9MK76_PROWI</name>
<dbReference type="GO" id="GO:0034975">
    <property type="term" value="P:protein folding in endoplasmic reticulum"/>
    <property type="evidence" value="ECO:0007669"/>
    <property type="project" value="TreeGrafter"/>
</dbReference>